<evidence type="ECO:0000313" key="2">
    <source>
        <dbReference type="Proteomes" id="UP000054564"/>
    </source>
</evidence>
<protein>
    <submittedName>
        <fullName evidence="1">Uncharacterized protein</fullName>
    </submittedName>
</protein>
<gene>
    <name evidence="1" type="ORF">PSTG_01215</name>
</gene>
<reference evidence="2" key="1">
    <citation type="submission" date="2014-03" db="EMBL/GenBank/DDBJ databases">
        <title>The Genome Sequence of Puccinia striiformis f. sp. tritici PST-78.</title>
        <authorList>
            <consortium name="The Broad Institute Genome Sequencing Platform"/>
            <person name="Cuomo C."/>
            <person name="Hulbert S."/>
            <person name="Chen X."/>
            <person name="Walker B."/>
            <person name="Young S.K."/>
            <person name="Zeng Q."/>
            <person name="Gargeya S."/>
            <person name="Fitzgerald M."/>
            <person name="Haas B."/>
            <person name="Abouelleil A."/>
            <person name="Alvarado L."/>
            <person name="Arachchi H.M."/>
            <person name="Berlin A.M."/>
            <person name="Chapman S.B."/>
            <person name="Goldberg J."/>
            <person name="Griggs A."/>
            <person name="Gujja S."/>
            <person name="Hansen M."/>
            <person name="Howarth C."/>
            <person name="Imamovic A."/>
            <person name="Larimer J."/>
            <person name="McCowan C."/>
            <person name="Montmayeur A."/>
            <person name="Murphy C."/>
            <person name="Neiman D."/>
            <person name="Pearson M."/>
            <person name="Priest M."/>
            <person name="Roberts A."/>
            <person name="Saif S."/>
            <person name="Shea T."/>
            <person name="Sisk P."/>
            <person name="Sykes S."/>
            <person name="Wortman J."/>
            <person name="Nusbaum C."/>
            <person name="Birren B."/>
        </authorList>
    </citation>
    <scope>NUCLEOTIDE SEQUENCE [LARGE SCALE GENOMIC DNA]</scope>
    <source>
        <strain evidence="2">race PST-78</strain>
    </source>
</reference>
<name>A0A0L0W2Q1_9BASI</name>
<organism evidence="1 2">
    <name type="scientific">Puccinia striiformis f. sp. tritici PST-78</name>
    <dbReference type="NCBI Taxonomy" id="1165861"/>
    <lineage>
        <taxon>Eukaryota</taxon>
        <taxon>Fungi</taxon>
        <taxon>Dikarya</taxon>
        <taxon>Basidiomycota</taxon>
        <taxon>Pucciniomycotina</taxon>
        <taxon>Pucciniomycetes</taxon>
        <taxon>Pucciniales</taxon>
        <taxon>Pucciniaceae</taxon>
        <taxon>Puccinia</taxon>
    </lineage>
</organism>
<proteinExistence type="predicted"/>
<dbReference type="AlphaFoldDB" id="A0A0L0W2Q1"/>
<evidence type="ECO:0000313" key="1">
    <source>
        <dbReference type="EMBL" id="KNF05818.1"/>
    </source>
</evidence>
<keyword evidence="2" id="KW-1185">Reference proteome</keyword>
<sequence>MSGTGPGDEYFKLAKWPKEWIDEAISLTREMYDAWYKPKKSTAVPKPRATGPPKPPTGVLAGLGAAAIARSAEAMSDPIDIWLFGGMVLEDGAPVNGLRWWVDQKRGGNTHHGLLQMALDVMCCPGQSMLSEHSILAETMSPLGDIALIQKQQNQTSCTARVHEKEEGPCKDKRKG</sequence>
<accession>A0A0L0W2Q1</accession>
<dbReference type="EMBL" id="AJIL01000006">
    <property type="protein sequence ID" value="KNF05818.1"/>
    <property type="molecule type" value="Genomic_DNA"/>
</dbReference>
<comment type="caution">
    <text evidence="1">The sequence shown here is derived from an EMBL/GenBank/DDBJ whole genome shotgun (WGS) entry which is preliminary data.</text>
</comment>
<dbReference type="Proteomes" id="UP000054564">
    <property type="component" value="Unassembled WGS sequence"/>
</dbReference>